<accession>A0ABV5CAE9</accession>
<comment type="caution">
    <text evidence="1">The sequence shown here is derived from an EMBL/GenBank/DDBJ whole genome shotgun (WGS) entry which is preliminary data.</text>
</comment>
<reference evidence="1 2" key="1">
    <citation type="submission" date="2024-04" db="EMBL/GenBank/DDBJ databases">
        <title>Albibacterium profundi sp. nov., isolated from sediment of the Challenger Deep of Mariana Trench.</title>
        <authorList>
            <person name="Wang Y."/>
        </authorList>
    </citation>
    <scope>NUCLEOTIDE SEQUENCE [LARGE SCALE GENOMIC DNA]</scope>
    <source>
        <strain evidence="1 2">RHL897</strain>
    </source>
</reference>
<evidence type="ECO:0000313" key="1">
    <source>
        <dbReference type="EMBL" id="MFB5944451.1"/>
    </source>
</evidence>
<protein>
    <submittedName>
        <fullName evidence="1">GLPGLI family protein</fullName>
    </submittedName>
</protein>
<dbReference type="InterPro" id="IPR005901">
    <property type="entry name" value="GLPGLI"/>
</dbReference>
<gene>
    <name evidence="1" type="ORF">WKR92_01255</name>
</gene>
<proteinExistence type="predicted"/>
<name>A0ABV5CAE9_9SPHI</name>
<dbReference type="EMBL" id="JBBVGT010000001">
    <property type="protein sequence ID" value="MFB5944451.1"/>
    <property type="molecule type" value="Genomic_DNA"/>
</dbReference>
<sequence>MRKTLNGLLIVSLVLIGTQLSYGQYAYFVESGKIEYEKKVNMFAKMKARVTEDNVFMKKIYEDYRKNQPQFQTVKTSLSFNKNQSLYQVTEEAESTRGWYASEPWVMVKNTVLTNFDTGDMTVVKKIYEEDFVMKDKQPEILWKYTNEVREIAGYECKRANGLIMDSIYVVAFYTDEILPSGGPESFSGLPGMILGVALPHDNVTWFATKVEIDQPGPIKAPEEPRRAEQVNREGLEAYLEENLDMWGTSSEDATKAFLL</sequence>
<dbReference type="NCBIfam" id="TIGR01200">
    <property type="entry name" value="GLPGLI"/>
    <property type="match status" value="1"/>
</dbReference>
<organism evidence="1 2">
    <name type="scientific">Albibacterium profundi</name>
    <dbReference type="NCBI Taxonomy" id="3134906"/>
    <lineage>
        <taxon>Bacteria</taxon>
        <taxon>Pseudomonadati</taxon>
        <taxon>Bacteroidota</taxon>
        <taxon>Sphingobacteriia</taxon>
        <taxon>Sphingobacteriales</taxon>
        <taxon>Sphingobacteriaceae</taxon>
        <taxon>Albibacterium</taxon>
    </lineage>
</organism>
<evidence type="ECO:0000313" key="2">
    <source>
        <dbReference type="Proteomes" id="UP001580928"/>
    </source>
</evidence>
<keyword evidence="2" id="KW-1185">Reference proteome</keyword>
<dbReference type="RefSeq" id="WP_375556030.1">
    <property type="nucleotide sequence ID" value="NZ_JBBVGT010000001.1"/>
</dbReference>
<dbReference type="Pfam" id="PF09697">
    <property type="entry name" value="Porph_ging"/>
    <property type="match status" value="1"/>
</dbReference>
<dbReference type="Proteomes" id="UP001580928">
    <property type="component" value="Unassembled WGS sequence"/>
</dbReference>